<gene>
    <name evidence="3" type="ORF">PAHAL_5G257300</name>
</gene>
<organism evidence="3">
    <name type="scientific">Panicum hallii</name>
    <dbReference type="NCBI Taxonomy" id="206008"/>
    <lineage>
        <taxon>Eukaryota</taxon>
        <taxon>Viridiplantae</taxon>
        <taxon>Streptophyta</taxon>
        <taxon>Embryophyta</taxon>
        <taxon>Tracheophyta</taxon>
        <taxon>Spermatophyta</taxon>
        <taxon>Magnoliopsida</taxon>
        <taxon>Liliopsida</taxon>
        <taxon>Poales</taxon>
        <taxon>Poaceae</taxon>
        <taxon>PACMAD clade</taxon>
        <taxon>Panicoideae</taxon>
        <taxon>Panicodae</taxon>
        <taxon>Paniceae</taxon>
        <taxon>Panicinae</taxon>
        <taxon>Panicum</taxon>
        <taxon>Panicum sect. Panicum</taxon>
    </lineage>
</organism>
<dbReference type="Pfam" id="PF24758">
    <property type="entry name" value="LRR_At5g56370"/>
    <property type="match status" value="1"/>
</dbReference>
<dbReference type="AlphaFoldDB" id="A0A2T8IL86"/>
<sequence length="360" mass="40301">MGAHRAELALWLDLLAVKGVEEFVFVNRPWPLDFPLPTTIFSLASVKRLYLGAWGFPNTSALPRGKAFPHLLELGLGCIAMEDRDLNFLLARSPVLQTLVVYASQKYVNLRIISRSLRCVQLCMCIVHDVSVVDAQRLERLFLWEATSDEKVGTRVKFGHAPKLRFVGYLMPGLHVLEVGNTIIKAETRASPRTIVPSVKTLALNVHFGVRSEAKMIPCFLRCFPNIETLHIKSEETDQPAGKLNQKFWKETSGIECVQSHIREMVFHECRGERSELAFLKFILENAQVLREVVILFVKGSLSSGDNAAAKLNKDLSSVKKASENCRLVILESSISRGGTCWSCKVASDFDVADPFYCCC</sequence>
<evidence type="ECO:0000313" key="3">
    <source>
        <dbReference type="EMBL" id="PVH38435.1"/>
    </source>
</evidence>
<dbReference type="PANTHER" id="PTHR32141:SF149">
    <property type="entry name" value="OS01G0596100 PROTEIN"/>
    <property type="match status" value="1"/>
</dbReference>
<evidence type="ECO:0000256" key="1">
    <source>
        <dbReference type="SAM" id="SignalP"/>
    </source>
</evidence>
<dbReference type="Proteomes" id="UP000243499">
    <property type="component" value="Chromosome 5"/>
</dbReference>
<dbReference type="EMBL" id="CM008050">
    <property type="protein sequence ID" value="PVH38435.1"/>
    <property type="molecule type" value="Genomic_DNA"/>
</dbReference>
<reference evidence="3" key="1">
    <citation type="submission" date="2018-04" db="EMBL/GenBank/DDBJ databases">
        <title>WGS assembly of Panicum hallii.</title>
        <authorList>
            <person name="Lovell J."/>
            <person name="Jenkins J."/>
            <person name="Lowry D."/>
            <person name="Mamidi S."/>
            <person name="Sreedasyam A."/>
            <person name="Weng X."/>
            <person name="Barry K."/>
            <person name="Bonette J."/>
            <person name="Campitelli B."/>
            <person name="Daum C."/>
            <person name="Gordon S."/>
            <person name="Gould B."/>
            <person name="Lipzen A."/>
            <person name="Macqueen A."/>
            <person name="Palacio-Mejia J."/>
            <person name="Plott C."/>
            <person name="Shakirov E."/>
            <person name="Shu S."/>
            <person name="Yoshinaga Y."/>
            <person name="Zane M."/>
            <person name="Rokhsar D."/>
            <person name="Grimwood J."/>
            <person name="Schmutz J."/>
            <person name="Juenger T."/>
        </authorList>
    </citation>
    <scope>NUCLEOTIDE SEQUENCE [LARGE SCALE GENOMIC DNA]</scope>
    <source>
        <strain evidence="3">FIL2</strain>
    </source>
</reference>
<protein>
    <recommendedName>
        <fullName evidence="2">FBD domain-containing protein</fullName>
    </recommendedName>
</protein>
<accession>A0A2T8IL86</accession>
<dbReference type="PANTHER" id="PTHR32141">
    <property type="match status" value="1"/>
</dbReference>
<feature type="domain" description="FBD" evidence="2">
    <location>
        <begin position="256"/>
        <end position="331"/>
    </location>
</feature>
<keyword evidence="1" id="KW-0732">Signal</keyword>
<name>A0A2T8IL86_9POAL</name>
<dbReference type="InterPro" id="IPR055302">
    <property type="entry name" value="F-box_dom-containing"/>
</dbReference>
<dbReference type="InterPro" id="IPR055411">
    <property type="entry name" value="LRR_FXL15/At3g58940/PEG3-like"/>
</dbReference>
<evidence type="ECO:0000259" key="2">
    <source>
        <dbReference type="SMART" id="SM00579"/>
    </source>
</evidence>
<proteinExistence type="predicted"/>
<feature type="signal peptide" evidence="1">
    <location>
        <begin position="1"/>
        <end position="22"/>
    </location>
</feature>
<dbReference type="InterPro" id="IPR006566">
    <property type="entry name" value="FBD"/>
</dbReference>
<dbReference type="Pfam" id="PF08387">
    <property type="entry name" value="FBD"/>
    <property type="match status" value="1"/>
</dbReference>
<dbReference type="Gramene" id="PVH38435">
    <property type="protein sequence ID" value="PVH38435"/>
    <property type="gene ID" value="PAHAL_5G257300"/>
</dbReference>
<feature type="chain" id="PRO_5015661673" description="FBD domain-containing protein" evidence="1">
    <location>
        <begin position="23"/>
        <end position="360"/>
    </location>
</feature>
<dbReference type="SMART" id="SM00579">
    <property type="entry name" value="FBD"/>
    <property type="match status" value="1"/>
</dbReference>